<feature type="compositionally biased region" description="Polar residues" evidence="1">
    <location>
        <begin position="1"/>
        <end position="10"/>
    </location>
</feature>
<accession>A0A0A9BWH1</accession>
<dbReference type="AlphaFoldDB" id="A0A0A9BWH1"/>
<protein>
    <submittedName>
        <fullName evidence="2">Uncharacterized protein</fullName>
    </submittedName>
</protein>
<evidence type="ECO:0000256" key="1">
    <source>
        <dbReference type="SAM" id="MobiDB-lite"/>
    </source>
</evidence>
<organism evidence="2">
    <name type="scientific">Arundo donax</name>
    <name type="common">Giant reed</name>
    <name type="synonym">Donax arundinaceus</name>
    <dbReference type="NCBI Taxonomy" id="35708"/>
    <lineage>
        <taxon>Eukaryota</taxon>
        <taxon>Viridiplantae</taxon>
        <taxon>Streptophyta</taxon>
        <taxon>Embryophyta</taxon>
        <taxon>Tracheophyta</taxon>
        <taxon>Spermatophyta</taxon>
        <taxon>Magnoliopsida</taxon>
        <taxon>Liliopsida</taxon>
        <taxon>Poales</taxon>
        <taxon>Poaceae</taxon>
        <taxon>PACMAD clade</taxon>
        <taxon>Arundinoideae</taxon>
        <taxon>Arundineae</taxon>
        <taxon>Arundo</taxon>
    </lineage>
</organism>
<evidence type="ECO:0000313" key="2">
    <source>
        <dbReference type="EMBL" id="JAD65525.1"/>
    </source>
</evidence>
<feature type="region of interest" description="Disordered" evidence="1">
    <location>
        <begin position="1"/>
        <end position="23"/>
    </location>
</feature>
<sequence>MSQHFPSNTHFLGHVGWSTASFQ</sequence>
<name>A0A0A9BWH1_ARUDO</name>
<proteinExistence type="predicted"/>
<reference evidence="2" key="2">
    <citation type="journal article" date="2015" name="Data Brief">
        <title>Shoot transcriptome of the giant reed, Arundo donax.</title>
        <authorList>
            <person name="Barrero R.A."/>
            <person name="Guerrero F.D."/>
            <person name="Moolhuijzen P."/>
            <person name="Goolsby J.A."/>
            <person name="Tidwell J."/>
            <person name="Bellgard S.E."/>
            <person name="Bellgard M.I."/>
        </authorList>
    </citation>
    <scope>NUCLEOTIDE SEQUENCE</scope>
    <source>
        <tissue evidence="2">Shoot tissue taken approximately 20 cm above the soil surface</tissue>
    </source>
</reference>
<reference evidence="2" key="1">
    <citation type="submission" date="2014-09" db="EMBL/GenBank/DDBJ databases">
        <authorList>
            <person name="Magalhaes I.L.F."/>
            <person name="Oliveira U."/>
            <person name="Santos F.R."/>
            <person name="Vidigal T.H.D.A."/>
            <person name="Brescovit A.D."/>
            <person name="Santos A.J."/>
        </authorList>
    </citation>
    <scope>NUCLEOTIDE SEQUENCE</scope>
    <source>
        <tissue evidence="2">Shoot tissue taken approximately 20 cm above the soil surface</tissue>
    </source>
</reference>
<dbReference type="EMBL" id="GBRH01232370">
    <property type="protein sequence ID" value="JAD65525.1"/>
    <property type="molecule type" value="Transcribed_RNA"/>
</dbReference>